<organism evidence="1 2">
    <name type="scientific">Dehalococcoides mccartyi</name>
    <dbReference type="NCBI Taxonomy" id="61435"/>
    <lineage>
        <taxon>Bacteria</taxon>
        <taxon>Bacillati</taxon>
        <taxon>Chloroflexota</taxon>
        <taxon>Dehalococcoidia</taxon>
        <taxon>Dehalococcoidales</taxon>
        <taxon>Dehalococcoidaceae</taxon>
        <taxon>Dehalococcoides</taxon>
    </lineage>
</organism>
<proteinExistence type="predicted"/>
<name>A0A328EN33_9CHLR</name>
<protein>
    <submittedName>
        <fullName evidence="1">Uncharacterized protein</fullName>
    </submittedName>
</protein>
<dbReference type="EMBL" id="QGLD01000018">
    <property type="protein sequence ID" value="RAL70034.1"/>
    <property type="molecule type" value="Genomic_DNA"/>
</dbReference>
<evidence type="ECO:0000313" key="1">
    <source>
        <dbReference type="EMBL" id="RAL70034.1"/>
    </source>
</evidence>
<accession>A0A328EN33</accession>
<evidence type="ECO:0000313" key="2">
    <source>
        <dbReference type="Proteomes" id="UP000248786"/>
    </source>
</evidence>
<gene>
    <name evidence="1" type="ORF">C1G86_1561</name>
</gene>
<reference evidence="1 2" key="1">
    <citation type="submission" date="2018-05" db="EMBL/GenBank/DDBJ databases">
        <title>Draft genome sequences of Dehalococcoides mccartyi strains RC and KS.</title>
        <authorList>
            <person name="Higgins S.A."/>
            <person name="Padilla-Crespo E."/>
            <person name="Loeffler F.E."/>
        </authorList>
    </citation>
    <scope>NUCLEOTIDE SEQUENCE [LARGE SCALE GENOMIC DNA]</scope>
    <source>
        <strain evidence="1 2">KS</strain>
    </source>
</reference>
<sequence length="249" mass="27846">MVNEIKFESFQEEWLADILAGNPSNVERGHRFAHKLITQWLDIESGADGLVYCDGSGDGGIDVAYLDRGDVGEIDGNVDTSSTGDTWYIVQSKYGKAFQGTGTLLAESQKVVDTLDGKRPRLSSLAEGLLERLTNFKHQCGEHDRLVLVFATNLPLSEDEKRVLQDVRALGRERLGPIFDVESISIETIYRRAQEDLANAQQIKLLLKAQMVQSGSDLLLGSVPLLELYSFLKSYRDKTQDLDELYEKM</sequence>
<dbReference type="Proteomes" id="UP000248786">
    <property type="component" value="Unassembled WGS sequence"/>
</dbReference>
<dbReference type="AlphaFoldDB" id="A0A328EN33"/>
<comment type="caution">
    <text evidence="1">The sequence shown here is derived from an EMBL/GenBank/DDBJ whole genome shotgun (WGS) entry which is preliminary data.</text>
</comment>